<dbReference type="EMBL" id="ACQL01000101">
    <property type="protein sequence ID" value="EER46723.1"/>
    <property type="molecule type" value="Genomic_DNA"/>
</dbReference>
<comment type="caution">
    <text evidence="1">The sequence shown here is derived from an EMBL/GenBank/DDBJ whole genome shotgun (WGS) entry which is preliminary data.</text>
</comment>
<accession>C5S2W8</accession>
<proteinExistence type="predicted"/>
<sequence>MIRFSKDKNINNFVVKKIKLGWKWKRGKKHHMLISPQNYKISIPSTPSDYRAYLNFIKDIRLLENKTSIILNKSRISHTITH</sequence>
<dbReference type="OrthoDB" id="3621556at2"/>
<protein>
    <submittedName>
        <fullName evidence="1">Uncharacterized protein</fullName>
    </submittedName>
</protein>
<reference evidence="1 2" key="1">
    <citation type="journal article" date="2010" name="Vet. Microbiol.">
        <title>Production of haemolysins by strains of the Actinobacillus minor/porcitonsillarum complex.</title>
        <authorList>
            <person name="Arya G."/>
            <person name="Niven D.F."/>
        </authorList>
    </citation>
    <scope>NUCLEOTIDE SEQUENCE [LARGE SCALE GENOMIC DNA]</scope>
    <source>
        <strain evidence="1 2">NM305</strain>
    </source>
</reference>
<evidence type="ECO:0000313" key="2">
    <source>
        <dbReference type="Proteomes" id="UP000005532"/>
    </source>
</evidence>
<gene>
    <name evidence="1" type="ORF">AM305_11110</name>
</gene>
<evidence type="ECO:0000313" key="1">
    <source>
        <dbReference type="EMBL" id="EER46723.1"/>
    </source>
</evidence>
<dbReference type="Proteomes" id="UP000005532">
    <property type="component" value="Unassembled WGS sequence"/>
</dbReference>
<dbReference type="RefSeq" id="WP_005824572.1">
    <property type="nucleotide sequence ID" value="NZ_ACQL01000101.1"/>
</dbReference>
<name>C5S2W8_9PAST</name>
<organism evidence="1 2">
    <name type="scientific">Actinobacillus minor NM305</name>
    <dbReference type="NCBI Taxonomy" id="637911"/>
    <lineage>
        <taxon>Bacteria</taxon>
        <taxon>Pseudomonadati</taxon>
        <taxon>Pseudomonadota</taxon>
        <taxon>Gammaproteobacteria</taxon>
        <taxon>Pasteurellales</taxon>
        <taxon>Pasteurellaceae</taxon>
        <taxon>Actinobacillus</taxon>
    </lineage>
</organism>
<dbReference type="AlphaFoldDB" id="C5S2W8"/>